<feature type="region of interest" description="Disordered" evidence="1">
    <location>
        <begin position="40"/>
        <end position="104"/>
    </location>
</feature>
<dbReference type="EMBL" id="CADCVK010000264">
    <property type="protein sequence ID" value="CAA9484631.1"/>
    <property type="molecule type" value="Genomic_DNA"/>
</dbReference>
<evidence type="ECO:0000313" key="2">
    <source>
        <dbReference type="EMBL" id="CAA9484631.1"/>
    </source>
</evidence>
<name>A0A6J4RXP2_9ACTN</name>
<proteinExistence type="predicted"/>
<accession>A0A6J4RXP2</accession>
<dbReference type="AlphaFoldDB" id="A0A6J4RXP2"/>
<feature type="compositionally biased region" description="Low complexity" evidence="1">
    <location>
        <begin position="83"/>
        <end position="93"/>
    </location>
</feature>
<evidence type="ECO:0000256" key="1">
    <source>
        <dbReference type="SAM" id="MobiDB-lite"/>
    </source>
</evidence>
<protein>
    <submittedName>
        <fullName evidence="2">Uncharacterized protein</fullName>
    </submittedName>
</protein>
<sequence>GRGHHPRAYRQAYQPTTRQARHLRGVRAFDLGQHLVFGVRGPGRGPLHGASGFYDGSRPAPGASRGGHLLHRLPRRPWRPRRAALPAHLPLQPGRTPDPAGRRV</sequence>
<feature type="non-terminal residue" evidence="2">
    <location>
        <position position="104"/>
    </location>
</feature>
<gene>
    <name evidence="2" type="ORF">AVDCRST_MAG12-1727</name>
</gene>
<feature type="non-terminal residue" evidence="2">
    <location>
        <position position="1"/>
    </location>
</feature>
<reference evidence="2" key="1">
    <citation type="submission" date="2020-02" db="EMBL/GenBank/DDBJ databases">
        <authorList>
            <person name="Meier V. D."/>
        </authorList>
    </citation>
    <scope>NUCLEOTIDE SEQUENCE</scope>
    <source>
        <strain evidence="2">AVDCRST_MAG12</strain>
    </source>
</reference>
<feature type="compositionally biased region" description="Basic residues" evidence="1">
    <location>
        <begin position="68"/>
        <end position="82"/>
    </location>
</feature>
<organism evidence="2">
    <name type="scientific">uncultured Rubrobacteraceae bacterium</name>
    <dbReference type="NCBI Taxonomy" id="349277"/>
    <lineage>
        <taxon>Bacteria</taxon>
        <taxon>Bacillati</taxon>
        <taxon>Actinomycetota</taxon>
        <taxon>Rubrobacteria</taxon>
        <taxon>Rubrobacterales</taxon>
        <taxon>Rubrobacteraceae</taxon>
        <taxon>environmental samples</taxon>
    </lineage>
</organism>